<dbReference type="Pfam" id="PF00753">
    <property type="entry name" value="Lactamase_B"/>
    <property type="match status" value="1"/>
</dbReference>
<keyword evidence="2" id="KW-0378">Hydrolase</keyword>
<dbReference type="PATRIC" id="fig|433924.3.peg.426"/>
<dbReference type="Proteomes" id="UP000072741">
    <property type="component" value="Unassembled WGS sequence"/>
</dbReference>
<sequence length="362" mass="41190">MNLLERELHYPLGDTLPEPGRTIEVAPGVRWIRMRLPFALDHINLWLLRDRIDGREGWSVVDCCIARDEARQQWEQVFETELQGLPILRVIVTHMHPDHIGLAHWLCERWNAPLWISSTDYHVARVLSTTGDTLAGGEAAAAFFAMHGFTDPEALAKLRARTSYYRNMVPAVPDRFVRMMDGDVIRIGDHDWRCIVGYGHAPEHIALFCDSLAWEDEAGRHTGVLLGGDMMLPRISTNVSVHAGEPEANSLRLFLDSIERFNTLPADTLGLPSHGKPFRGIHRRVEQLQEHHRDRLAELQAACAQKPHTAAEALPILFKRELDLHQMTFALGETIAHLHCLWFAGQLRRELGEDGVYRFRLA</sequence>
<organism evidence="2 3">
    <name type="scientific">Pseudacidovorax intermedius</name>
    <dbReference type="NCBI Taxonomy" id="433924"/>
    <lineage>
        <taxon>Bacteria</taxon>
        <taxon>Pseudomonadati</taxon>
        <taxon>Pseudomonadota</taxon>
        <taxon>Betaproteobacteria</taxon>
        <taxon>Burkholderiales</taxon>
        <taxon>Comamonadaceae</taxon>
        <taxon>Pseudacidovorax</taxon>
    </lineage>
</organism>
<proteinExistence type="predicted"/>
<protein>
    <submittedName>
        <fullName evidence="2">Zn-dependent hydrolase</fullName>
    </submittedName>
</protein>
<dbReference type="InterPro" id="IPR036388">
    <property type="entry name" value="WH-like_DNA-bd_sf"/>
</dbReference>
<dbReference type="SMART" id="SM00849">
    <property type="entry name" value="Lactamase_B"/>
    <property type="match status" value="1"/>
</dbReference>
<dbReference type="SUPFAM" id="SSF56281">
    <property type="entry name" value="Metallo-hydrolase/oxidoreductase"/>
    <property type="match status" value="1"/>
</dbReference>
<evidence type="ECO:0000313" key="3">
    <source>
        <dbReference type="Proteomes" id="UP000072741"/>
    </source>
</evidence>
<dbReference type="Pfam" id="PF21221">
    <property type="entry name" value="B_lactamase-like_C"/>
    <property type="match status" value="1"/>
</dbReference>
<dbReference type="Gene3D" id="1.10.10.10">
    <property type="entry name" value="Winged helix-like DNA-binding domain superfamily/Winged helix DNA-binding domain"/>
    <property type="match status" value="1"/>
</dbReference>
<dbReference type="PANTHER" id="PTHR23131:SF4">
    <property type="entry name" value="METALLO-BETA-LACTAMASE SUPERFAMILY POTEIN"/>
    <property type="match status" value="1"/>
</dbReference>
<dbReference type="Gene3D" id="3.60.15.10">
    <property type="entry name" value="Ribonuclease Z/Hydroxyacylglutathione hydrolase-like"/>
    <property type="match status" value="1"/>
</dbReference>
<dbReference type="AlphaFoldDB" id="A0A147GQP0"/>
<accession>A0A147GQP0</accession>
<name>A0A147GQP0_9BURK</name>
<keyword evidence="3" id="KW-1185">Reference proteome</keyword>
<evidence type="ECO:0000259" key="1">
    <source>
        <dbReference type="SMART" id="SM00849"/>
    </source>
</evidence>
<evidence type="ECO:0000313" key="2">
    <source>
        <dbReference type="EMBL" id="KTT17308.1"/>
    </source>
</evidence>
<dbReference type="OrthoDB" id="2971563at2"/>
<dbReference type="InterPro" id="IPR001279">
    <property type="entry name" value="Metallo-B-lactamas"/>
</dbReference>
<feature type="domain" description="Metallo-beta-lactamase" evidence="1">
    <location>
        <begin position="42"/>
        <end position="274"/>
    </location>
</feature>
<dbReference type="RefSeq" id="WP_058643214.1">
    <property type="nucleotide sequence ID" value="NZ_LDSL01000114.1"/>
</dbReference>
<dbReference type="InterPro" id="IPR048933">
    <property type="entry name" value="B_lactamase-like_C"/>
</dbReference>
<dbReference type="InterPro" id="IPR036866">
    <property type="entry name" value="RibonucZ/Hydroxyglut_hydro"/>
</dbReference>
<dbReference type="EMBL" id="LDSL01000114">
    <property type="protein sequence ID" value="KTT17308.1"/>
    <property type="molecule type" value="Genomic_DNA"/>
</dbReference>
<dbReference type="GO" id="GO:0016787">
    <property type="term" value="F:hydrolase activity"/>
    <property type="evidence" value="ECO:0007669"/>
    <property type="project" value="UniProtKB-KW"/>
</dbReference>
<comment type="caution">
    <text evidence="2">The sequence shown here is derived from an EMBL/GenBank/DDBJ whole genome shotgun (WGS) entry which is preliminary data.</text>
</comment>
<gene>
    <name evidence="2" type="ORF">NS331_17365</name>
</gene>
<dbReference type="PANTHER" id="PTHR23131">
    <property type="entry name" value="ENDORIBONUCLEASE LACTB2"/>
    <property type="match status" value="1"/>
</dbReference>
<reference evidence="2 3" key="1">
    <citation type="journal article" date="2016" name="Front. Microbiol.">
        <title>Genomic Resource of Rice Seed Associated Bacteria.</title>
        <authorList>
            <person name="Midha S."/>
            <person name="Bansal K."/>
            <person name="Sharma S."/>
            <person name="Kumar N."/>
            <person name="Patil P.P."/>
            <person name="Chaudhry V."/>
            <person name="Patil P.B."/>
        </authorList>
    </citation>
    <scope>NUCLEOTIDE SEQUENCE [LARGE SCALE GENOMIC DNA]</scope>
    <source>
        <strain evidence="2 3">NS331</strain>
    </source>
</reference>
<dbReference type="InterPro" id="IPR050662">
    <property type="entry name" value="Sec-metab_biosynth-thioest"/>
</dbReference>